<evidence type="ECO:0000313" key="5">
    <source>
        <dbReference type="Proteomes" id="UP000214588"/>
    </source>
</evidence>
<dbReference type="InterPro" id="IPR001867">
    <property type="entry name" value="OmpR/PhoB-type_DNA-bd"/>
</dbReference>
<organism evidence="4 5">
    <name type="scientific">Natranaerobius trueperi</name>
    <dbReference type="NCBI Taxonomy" id="759412"/>
    <lineage>
        <taxon>Bacteria</taxon>
        <taxon>Bacillati</taxon>
        <taxon>Bacillota</taxon>
        <taxon>Clostridia</taxon>
        <taxon>Natranaerobiales</taxon>
        <taxon>Natranaerobiaceae</taxon>
        <taxon>Natranaerobius</taxon>
    </lineage>
</organism>
<dbReference type="InterPro" id="IPR051677">
    <property type="entry name" value="AfsR-DnrI-RedD_regulator"/>
</dbReference>
<dbReference type="AlphaFoldDB" id="A0A226C0F3"/>
<dbReference type="Gene3D" id="1.25.40.10">
    <property type="entry name" value="Tetratricopeptide repeat domain"/>
    <property type="match status" value="1"/>
</dbReference>
<dbReference type="PROSITE" id="PS51755">
    <property type="entry name" value="OMPR_PHOB"/>
    <property type="match status" value="1"/>
</dbReference>
<proteinExistence type="predicted"/>
<dbReference type="Pfam" id="PF00486">
    <property type="entry name" value="Trans_reg_C"/>
    <property type="match status" value="1"/>
</dbReference>
<dbReference type="InterPro" id="IPR036388">
    <property type="entry name" value="WH-like_DNA-bd_sf"/>
</dbReference>
<protein>
    <recommendedName>
        <fullName evidence="3">OmpR/PhoB-type domain-containing protein</fullName>
    </recommendedName>
</protein>
<dbReference type="SMART" id="SM00862">
    <property type="entry name" value="Trans_reg_C"/>
    <property type="match status" value="1"/>
</dbReference>
<accession>A0A226C0F3</accession>
<dbReference type="PANTHER" id="PTHR35807:SF2">
    <property type="entry name" value="TRANSCRIPTIONAL ACTIVATOR DOMAIN"/>
    <property type="match status" value="1"/>
</dbReference>
<reference evidence="4 5" key="1">
    <citation type="submission" date="2017-06" db="EMBL/GenBank/DDBJ databases">
        <title>Draft Genome Sequence of Natranaerobius trueperi halophilic, alkalithermophilic bacteria from soda lakes.</title>
        <authorList>
            <person name="Zhao B."/>
        </authorList>
    </citation>
    <scope>NUCLEOTIDE SEQUENCE [LARGE SCALE GENOMIC DNA]</scope>
    <source>
        <strain evidence="4 5">DSM 18760</strain>
    </source>
</reference>
<dbReference type="InterPro" id="IPR016032">
    <property type="entry name" value="Sig_transdc_resp-reg_C-effctor"/>
</dbReference>
<dbReference type="Proteomes" id="UP000214588">
    <property type="component" value="Unassembled WGS sequence"/>
</dbReference>
<dbReference type="SUPFAM" id="SSF46894">
    <property type="entry name" value="C-terminal effector domain of the bipartite response regulators"/>
    <property type="match status" value="1"/>
</dbReference>
<evidence type="ECO:0000259" key="3">
    <source>
        <dbReference type="PROSITE" id="PS51755"/>
    </source>
</evidence>
<dbReference type="EMBL" id="NIQC01000003">
    <property type="protein sequence ID" value="OWZ84651.1"/>
    <property type="molecule type" value="Genomic_DNA"/>
</dbReference>
<sequence length="264" mass="31498">MKGGSPVKLHNDSSDLLIYTLGGFTVYKKGVNLTQEKSQSIKSFQLLKYLIAHRDKRLKPEQIVSHLWPDNNYSNPKSTMYSHIYRLRNLLGKDKYNNHYILSDNGFYKWNKSASYWLDIEELEKCLNMAKQKIPTNLNKAIKYYRTASHINIGNFLPEDKNDWTSYVRNYYLNMYKNTTLELTDRLQNFNRIKETKEFTQKAIEVFPFEEKFYYHLTKSLIKEGKVQKAKDYFENTKKFFVNEFGSHPSFNWHEIDNKFEAIN</sequence>
<dbReference type="InterPro" id="IPR011990">
    <property type="entry name" value="TPR-like_helical_dom_sf"/>
</dbReference>
<evidence type="ECO:0000256" key="2">
    <source>
        <dbReference type="PROSITE-ProRule" id="PRU01091"/>
    </source>
</evidence>
<dbReference type="Gene3D" id="1.10.10.10">
    <property type="entry name" value="Winged helix-like DNA-binding domain superfamily/Winged helix DNA-binding domain"/>
    <property type="match status" value="1"/>
</dbReference>
<dbReference type="GO" id="GO:0000160">
    <property type="term" value="P:phosphorelay signal transduction system"/>
    <property type="evidence" value="ECO:0007669"/>
    <property type="project" value="InterPro"/>
</dbReference>
<feature type="domain" description="OmpR/PhoB-type" evidence="3">
    <location>
        <begin position="5"/>
        <end position="112"/>
    </location>
</feature>
<keyword evidence="1 2" id="KW-0238">DNA-binding</keyword>
<gene>
    <name evidence="4" type="ORF">CDO51_02505</name>
</gene>
<comment type="caution">
    <text evidence="4">The sequence shown here is derived from an EMBL/GenBank/DDBJ whole genome shotgun (WGS) entry which is preliminary data.</text>
</comment>
<evidence type="ECO:0000313" key="4">
    <source>
        <dbReference type="EMBL" id="OWZ84651.1"/>
    </source>
</evidence>
<dbReference type="GO" id="GO:0003677">
    <property type="term" value="F:DNA binding"/>
    <property type="evidence" value="ECO:0007669"/>
    <property type="project" value="UniProtKB-UniRule"/>
</dbReference>
<keyword evidence="5" id="KW-1185">Reference proteome</keyword>
<evidence type="ECO:0000256" key="1">
    <source>
        <dbReference type="ARBA" id="ARBA00023125"/>
    </source>
</evidence>
<dbReference type="GO" id="GO:0006355">
    <property type="term" value="P:regulation of DNA-templated transcription"/>
    <property type="evidence" value="ECO:0007669"/>
    <property type="project" value="InterPro"/>
</dbReference>
<feature type="DNA-binding region" description="OmpR/PhoB-type" evidence="2">
    <location>
        <begin position="5"/>
        <end position="112"/>
    </location>
</feature>
<dbReference type="PANTHER" id="PTHR35807">
    <property type="entry name" value="TRANSCRIPTIONAL REGULATOR REDD-RELATED"/>
    <property type="match status" value="1"/>
</dbReference>
<name>A0A226C0F3_9FIRM</name>